<dbReference type="Proteomes" id="UP001224775">
    <property type="component" value="Unassembled WGS sequence"/>
</dbReference>
<gene>
    <name evidence="1" type="ORF">QTG54_009660</name>
</gene>
<organism evidence="1 2">
    <name type="scientific">Skeletonema marinoi</name>
    <dbReference type="NCBI Taxonomy" id="267567"/>
    <lineage>
        <taxon>Eukaryota</taxon>
        <taxon>Sar</taxon>
        <taxon>Stramenopiles</taxon>
        <taxon>Ochrophyta</taxon>
        <taxon>Bacillariophyta</taxon>
        <taxon>Coscinodiscophyceae</taxon>
        <taxon>Thalassiosirophycidae</taxon>
        <taxon>Thalassiosirales</taxon>
        <taxon>Skeletonemataceae</taxon>
        <taxon>Skeletonema</taxon>
        <taxon>Skeletonema marinoi-dohrnii complex</taxon>
    </lineage>
</organism>
<protein>
    <submittedName>
        <fullName evidence="1">Uncharacterized protein</fullName>
    </submittedName>
</protein>
<reference evidence="1" key="1">
    <citation type="submission" date="2023-06" db="EMBL/GenBank/DDBJ databases">
        <title>Survivors Of The Sea: Transcriptome response of Skeletonema marinoi to long-term dormancy.</title>
        <authorList>
            <person name="Pinder M.I.M."/>
            <person name="Kourtchenko O."/>
            <person name="Robertson E.K."/>
            <person name="Larsson T."/>
            <person name="Maumus F."/>
            <person name="Osuna-Cruz C.M."/>
            <person name="Vancaester E."/>
            <person name="Stenow R."/>
            <person name="Vandepoele K."/>
            <person name="Ploug H."/>
            <person name="Bruchert V."/>
            <person name="Godhe A."/>
            <person name="Topel M."/>
        </authorList>
    </citation>
    <scope>NUCLEOTIDE SEQUENCE</scope>
    <source>
        <strain evidence="1">R05AC</strain>
    </source>
</reference>
<evidence type="ECO:0000313" key="2">
    <source>
        <dbReference type="Proteomes" id="UP001224775"/>
    </source>
</evidence>
<accession>A0AAD9DA73</accession>
<evidence type="ECO:0000313" key="1">
    <source>
        <dbReference type="EMBL" id="KAK1739901.1"/>
    </source>
</evidence>
<sequence length="120" mass="13595">MNVIVPFLALANGGRYEQDGMGGDNSPLFLKVSNEFTKKTYRIDTFACARRLTFRIEMMRKRWINTIDLEKLDKKNVSDSLCVATPRVHIPLLPVFCCSPGTPWLGVLRPESSYTIVLLS</sequence>
<keyword evidence="2" id="KW-1185">Reference proteome</keyword>
<comment type="caution">
    <text evidence="1">The sequence shown here is derived from an EMBL/GenBank/DDBJ whole genome shotgun (WGS) entry which is preliminary data.</text>
</comment>
<proteinExistence type="predicted"/>
<dbReference type="EMBL" id="JATAAI010000017">
    <property type="protein sequence ID" value="KAK1739901.1"/>
    <property type="molecule type" value="Genomic_DNA"/>
</dbReference>
<dbReference type="AlphaFoldDB" id="A0AAD9DA73"/>
<name>A0AAD9DA73_9STRA</name>